<organism evidence="7 8">
    <name type="scientific">Desulfosalsimonas propionicica</name>
    <dbReference type="NCBI Taxonomy" id="332175"/>
    <lineage>
        <taxon>Bacteria</taxon>
        <taxon>Pseudomonadati</taxon>
        <taxon>Thermodesulfobacteriota</taxon>
        <taxon>Desulfobacteria</taxon>
        <taxon>Desulfobacterales</taxon>
        <taxon>Desulfosalsimonadaceae</taxon>
        <taxon>Desulfosalsimonas</taxon>
    </lineage>
</organism>
<dbReference type="InterPro" id="IPR047865">
    <property type="entry name" value="Ribosomal_uL10_bac_type"/>
</dbReference>
<dbReference type="InterPro" id="IPR001790">
    <property type="entry name" value="Ribosomal_uL10"/>
</dbReference>
<keyword evidence="6" id="KW-0699">rRNA-binding</keyword>
<keyword evidence="6" id="KW-0694">RNA-binding</keyword>
<evidence type="ECO:0000256" key="3">
    <source>
        <dbReference type="ARBA" id="ARBA00022980"/>
    </source>
</evidence>
<dbReference type="GO" id="GO:0015934">
    <property type="term" value="C:large ribosomal subunit"/>
    <property type="evidence" value="ECO:0007669"/>
    <property type="project" value="InterPro"/>
</dbReference>
<evidence type="ECO:0000256" key="1">
    <source>
        <dbReference type="ARBA" id="ARBA00002633"/>
    </source>
</evidence>
<comment type="subunit">
    <text evidence="6">Part of the ribosomal stalk of the 50S ribosomal subunit. The N-terminus interacts with L11 and the large rRNA to form the base of the stalk. The C-terminus forms an elongated spine to which L12 dimers bind in a sequential fashion forming a multimeric L10(L12)X complex.</text>
</comment>
<comment type="caution">
    <text evidence="7">The sequence shown here is derived from an EMBL/GenBank/DDBJ whole genome shotgun (WGS) entry which is preliminary data.</text>
</comment>
<sequence>MLTLSQKQELVSALHEKFEQKKILVLVDYKGLNVTKINDLRSKLRQAGIEFKVVKNTLLIRAAEQTDVELLRQQFEGPSAVAMSYDDPVAPAKVLCEFAKDNDKLQIKAGIMDGSVLDADGIKRLSELPSREVLLATVLGTMNAVPTGLVRALNNVPERLVYALKAINDQKEAA</sequence>
<evidence type="ECO:0000256" key="6">
    <source>
        <dbReference type="HAMAP-Rule" id="MF_00362"/>
    </source>
</evidence>
<evidence type="ECO:0000313" key="7">
    <source>
        <dbReference type="EMBL" id="MBA2881924.1"/>
    </source>
</evidence>
<dbReference type="Proteomes" id="UP000525298">
    <property type="component" value="Unassembled WGS sequence"/>
</dbReference>
<dbReference type="CDD" id="cd05797">
    <property type="entry name" value="Ribosomal_L10"/>
    <property type="match status" value="1"/>
</dbReference>
<name>A0A7W0CA06_9BACT</name>
<comment type="similarity">
    <text evidence="2 6">Belongs to the universal ribosomal protein uL10 family.</text>
</comment>
<dbReference type="GO" id="GO:0003735">
    <property type="term" value="F:structural constituent of ribosome"/>
    <property type="evidence" value="ECO:0007669"/>
    <property type="project" value="InterPro"/>
</dbReference>
<dbReference type="SUPFAM" id="SSF160369">
    <property type="entry name" value="Ribosomal protein L10-like"/>
    <property type="match status" value="1"/>
</dbReference>
<dbReference type="InterPro" id="IPR043141">
    <property type="entry name" value="Ribosomal_uL10-like_sf"/>
</dbReference>
<keyword evidence="4 6" id="KW-0687">Ribonucleoprotein</keyword>
<evidence type="ECO:0000256" key="5">
    <source>
        <dbReference type="ARBA" id="ARBA00035202"/>
    </source>
</evidence>
<dbReference type="GO" id="GO:0070180">
    <property type="term" value="F:large ribosomal subunit rRNA binding"/>
    <property type="evidence" value="ECO:0007669"/>
    <property type="project" value="UniProtKB-UniRule"/>
</dbReference>
<protein>
    <recommendedName>
        <fullName evidence="5 6">Large ribosomal subunit protein uL10</fullName>
    </recommendedName>
</protein>
<dbReference type="GO" id="GO:0006412">
    <property type="term" value="P:translation"/>
    <property type="evidence" value="ECO:0007669"/>
    <property type="project" value="UniProtKB-UniRule"/>
</dbReference>
<reference evidence="7 8" key="1">
    <citation type="submission" date="2020-07" db="EMBL/GenBank/DDBJ databases">
        <title>Genomic Encyclopedia of Type Strains, Phase IV (KMG-IV): sequencing the most valuable type-strain genomes for metagenomic binning, comparative biology and taxonomic classification.</title>
        <authorList>
            <person name="Goeker M."/>
        </authorList>
    </citation>
    <scope>NUCLEOTIDE SEQUENCE [LARGE SCALE GENOMIC DNA]</scope>
    <source>
        <strain evidence="7 8">DSM 17721</strain>
    </source>
</reference>
<dbReference type="EMBL" id="JACDUS010000006">
    <property type="protein sequence ID" value="MBA2881924.1"/>
    <property type="molecule type" value="Genomic_DNA"/>
</dbReference>
<dbReference type="AlphaFoldDB" id="A0A7W0CA06"/>
<accession>A0A7W0CA06</accession>
<dbReference type="HAMAP" id="MF_00362">
    <property type="entry name" value="Ribosomal_uL10"/>
    <property type="match status" value="1"/>
</dbReference>
<dbReference type="Gene3D" id="3.30.70.1730">
    <property type="match status" value="1"/>
</dbReference>
<keyword evidence="3 6" id="KW-0689">Ribosomal protein</keyword>
<evidence type="ECO:0000256" key="4">
    <source>
        <dbReference type="ARBA" id="ARBA00023274"/>
    </source>
</evidence>
<gene>
    <name evidence="6" type="primary">rplJ</name>
    <name evidence="7" type="ORF">HNR65_002258</name>
</gene>
<dbReference type="Gene3D" id="6.10.250.290">
    <property type="match status" value="1"/>
</dbReference>
<keyword evidence="8" id="KW-1185">Reference proteome</keyword>
<dbReference type="PROSITE" id="PS01109">
    <property type="entry name" value="RIBOSOMAL_L10"/>
    <property type="match status" value="1"/>
</dbReference>
<dbReference type="InterPro" id="IPR002363">
    <property type="entry name" value="Ribosomal_uL10_CS_bac"/>
</dbReference>
<proteinExistence type="inferred from homology"/>
<dbReference type="NCBIfam" id="NF000955">
    <property type="entry name" value="PRK00099.1-1"/>
    <property type="match status" value="1"/>
</dbReference>
<dbReference type="RefSeq" id="WP_181551580.1">
    <property type="nucleotide sequence ID" value="NZ_JACDUS010000006.1"/>
</dbReference>
<dbReference type="InterPro" id="IPR022973">
    <property type="entry name" value="Ribosomal_uL10_bac"/>
</dbReference>
<dbReference type="Pfam" id="PF00466">
    <property type="entry name" value="Ribosomal_L10"/>
    <property type="match status" value="1"/>
</dbReference>
<dbReference type="PANTHER" id="PTHR11560">
    <property type="entry name" value="39S RIBOSOMAL PROTEIN L10, MITOCHONDRIAL"/>
    <property type="match status" value="1"/>
</dbReference>
<evidence type="ECO:0000313" key="8">
    <source>
        <dbReference type="Proteomes" id="UP000525298"/>
    </source>
</evidence>
<comment type="function">
    <text evidence="1 6">Forms part of the ribosomal stalk, playing a central role in the interaction of the ribosome with GTP-bound translation factors.</text>
</comment>
<evidence type="ECO:0000256" key="2">
    <source>
        <dbReference type="ARBA" id="ARBA00008889"/>
    </source>
</evidence>